<dbReference type="InterPro" id="IPR051782">
    <property type="entry name" value="ABC_Transporter_VariousFunc"/>
</dbReference>
<proteinExistence type="predicted"/>
<dbReference type="GO" id="GO:0005524">
    <property type="term" value="F:ATP binding"/>
    <property type="evidence" value="ECO:0007669"/>
    <property type="project" value="UniProtKB-KW"/>
</dbReference>
<dbReference type="InterPro" id="IPR003439">
    <property type="entry name" value="ABC_transporter-like_ATP-bd"/>
</dbReference>
<keyword evidence="1" id="KW-0813">Transport</keyword>
<name>A0A432G6E0_9DELT</name>
<dbReference type="EMBL" id="QNZL01000173">
    <property type="protein sequence ID" value="RTZ78989.1"/>
    <property type="molecule type" value="Genomic_DNA"/>
</dbReference>
<reference evidence="6 7" key="1">
    <citation type="submission" date="2018-06" db="EMBL/GenBank/DDBJ databases">
        <title>Combined omics and stable isotope probing to characterize newly discovered Mariana Back-Arc vent microbial communities.</title>
        <authorList>
            <person name="Trembath-Reichert E."/>
            <person name="Huber J.A."/>
        </authorList>
    </citation>
    <scope>NUCLEOTIDE SEQUENCE [LARGE SCALE GENOMIC DNA]</scope>
    <source>
        <strain evidence="6">MAG 63_1</strain>
    </source>
</reference>
<gene>
    <name evidence="6" type="primary">ccmA</name>
    <name evidence="6" type="ORF">DSY97_06415</name>
</gene>
<dbReference type="EC" id="3.6.3.41" evidence="6"/>
<keyword evidence="6" id="KW-0378">Hydrolase</keyword>
<evidence type="ECO:0000313" key="6">
    <source>
        <dbReference type="EMBL" id="RTZ78989.1"/>
    </source>
</evidence>
<dbReference type="InterPro" id="IPR003593">
    <property type="entry name" value="AAA+_ATPase"/>
</dbReference>
<comment type="caution">
    <text evidence="6">The sequence shown here is derived from an EMBL/GenBank/DDBJ whole genome shotgun (WGS) entry which is preliminary data.</text>
</comment>
<dbReference type="SMART" id="SM00382">
    <property type="entry name" value="AAA"/>
    <property type="match status" value="1"/>
</dbReference>
<organism evidence="6 7">
    <name type="scientific">SAR324 cluster bacterium</name>
    <dbReference type="NCBI Taxonomy" id="2024889"/>
    <lineage>
        <taxon>Bacteria</taxon>
        <taxon>Deltaproteobacteria</taxon>
        <taxon>SAR324 cluster</taxon>
    </lineage>
</organism>
<evidence type="ECO:0000313" key="7">
    <source>
        <dbReference type="Proteomes" id="UP000286801"/>
    </source>
</evidence>
<keyword evidence="3" id="KW-0201">Cytochrome c-type biogenesis</keyword>
<evidence type="ECO:0000256" key="2">
    <source>
        <dbReference type="ARBA" id="ARBA00022741"/>
    </source>
</evidence>
<evidence type="ECO:0000256" key="4">
    <source>
        <dbReference type="ARBA" id="ARBA00022840"/>
    </source>
</evidence>
<dbReference type="GO" id="GO:0022857">
    <property type="term" value="F:transmembrane transporter activity"/>
    <property type="evidence" value="ECO:0007669"/>
    <property type="project" value="InterPro"/>
</dbReference>
<dbReference type="SUPFAM" id="SSF52540">
    <property type="entry name" value="P-loop containing nucleoside triphosphate hydrolases"/>
    <property type="match status" value="1"/>
</dbReference>
<dbReference type="AlphaFoldDB" id="A0A432G6E0"/>
<evidence type="ECO:0000256" key="3">
    <source>
        <dbReference type="ARBA" id="ARBA00022748"/>
    </source>
</evidence>
<dbReference type="Gene3D" id="3.40.50.300">
    <property type="entry name" value="P-loop containing nucleotide triphosphate hydrolases"/>
    <property type="match status" value="1"/>
</dbReference>
<dbReference type="Pfam" id="PF00005">
    <property type="entry name" value="ABC_tran"/>
    <property type="match status" value="1"/>
</dbReference>
<dbReference type="NCBIfam" id="TIGR01189">
    <property type="entry name" value="ccmA"/>
    <property type="match status" value="1"/>
</dbReference>
<dbReference type="InterPro" id="IPR027417">
    <property type="entry name" value="P-loop_NTPase"/>
</dbReference>
<sequence length="257" mass="29427">MRKRNLFLMKLIQSRDSIKSFISFSSMSALLSLERVSKRFGFRSILENICFSLDAGEFVMLIGNNGAGKTTLLHIISSLMKPTRGTISFRGRNRKEHLQEWLHIIGSLSHENRLYGDLSSIDNLRLFGTLYGVNELNIKIDNILEQIDLTHVARLPVRNFSSGMTKRLMIGRLMLYQPKILILDEPYTGLDQHSFHWFQDYLQKFHQQGGTVLMVTHQLELGLELATRVLVLHQQGIQHDISATGLSVDQCSAWLEE</sequence>
<dbReference type="PROSITE" id="PS50893">
    <property type="entry name" value="ABC_TRANSPORTER_2"/>
    <property type="match status" value="1"/>
</dbReference>
<accession>A0A432G6E0</accession>
<keyword evidence="4 6" id="KW-0067">ATP-binding</keyword>
<feature type="domain" description="ABC transporter" evidence="5">
    <location>
        <begin position="31"/>
        <end position="257"/>
    </location>
</feature>
<evidence type="ECO:0000256" key="1">
    <source>
        <dbReference type="ARBA" id="ARBA00022448"/>
    </source>
</evidence>
<dbReference type="PANTHER" id="PTHR42939:SF1">
    <property type="entry name" value="ABC TRANSPORTER ATP-BINDING PROTEIN ALBC-RELATED"/>
    <property type="match status" value="1"/>
</dbReference>
<dbReference type="PANTHER" id="PTHR42939">
    <property type="entry name" value="ABC TRANSPORTER ATP-BINDING PROTEIN ALBC-RELATED"/>
    <property type="match status" value="1"/>
</dbReference>
<protein>
    <submittedName>
        <fullName evidence="6">Heme ABC exporter ATP-binding protein CcmA</fullName>
        <ecNumber evidence="6">3.6.3.41</ecNumber>
    </submittedName>
</protein>
<dbReference type="GO" id="GO:0016887">
    <property type="term" value="F:ATP hydrolysis activity"/>
    <property type="evidence" value="ECO:0007669"/>
    <property type="project" value="InterPro"/>
</dbReference>
<evidence type="ECO:0000259" key="5">
    <source>
        <dbReference type="PROSITE" id="PS50893"/>
    </source>
</evidence>
<dbReference type="InterPro" id="IPR005895">
    <property type="entry name" value="ABC_transptr_haem_export_CcmA"/>
</dbReference>
<dbReference type="CDD" id="cd03230">
    <property type="entry name" value="ABC_DR_subfamily_A"/>
    <property type="match status" value="1"/>
</dbReference>
<dbReference type="GO" id="GO:0017004">
    <property type="term" value="P:cytochrome complex assembly"/>
    <property type="evidence" value="ECO:0007669"/>
    <property type="project" value="UniProtKB-KW"/>
</dbReference>
<keyword evidence="2" id="KW-0547">Nucleotide-binding</keyword>
<dbReference type="Proteomes" id="UP000286801">
    <property type="component" value="Unassembled WGS sequence"/>
</dbReference>